<dbReference type="Pfam" id="PF12705">
    <property type="entry name" value="PDDEXK_1"/>
    <property type="match status" value="1"/>
</dbReference>
<feature type="domain" description="UvrD-like helicase C-terminal" evidence="16">
    <location>
        <begin position="428"/>
        <end position="720"/>
    </location>
</feature>
<keyword evidence="18" id="KW-1185">Reference proteome</keyword>
<evidence type="ECO:0000256" key="2">
    <source>
        <dbReference type="ARBA" id="ARBA00022741"/>
    </source>
</evidence>
<evidence type="ECO:0000256" key="9">
    <source>
        <dbReference type="ARBA" id="ARBA00023204"/>
    </source>
</evidence>
<comment type="catalytic activity">
    <reaction evidence="13">
        <text>ATP + H2O = ADP + phosphate + H(+)</text>
        <dbReference type="Rhea" id="RHEA:13065"/>
        <dbReference type="ChEBI" id="CHEBI:15377"/>
        <dbReference type="ChEBI" id="CHEBI:15378"/>
        <dbReference type="ChEBI" id="CHEBI:30616"/>
        <dbReference type="ChEBI" id="CHEBI:43474"/>
        <dbReference type="ChEBI" id="CHEBI:456216"/>
        <dbReference type="EC" id="5.6.2.4"/>
    </reaction>
</comment>
<dbReference type="SUPFAM" id="SSF52980">
    <property type="entry name" value="Restriction endonuclease-like"/>
    <property type="match status" value="1"/>
</dbReference>
<evidence type="ECO:0000256" key="5">
    <source>
        <dbReference type="ARBA" id="ARBA00022806"/>
    </source>
</evidence>
<comment type="catalytic activity">
    <reaction evidence="11">
        <text>Couples ATP hydrolysis with the unwinding of duplex DNA by translocating in the 3'-5' direction.</text>
        <dbReference type="EC" id="5.6.2.4"/>
    </reaction>
</comment>
<evidence type="ECO:0000256" key="1">
    <source>
        <dbReference type="ARBA" id="ARBA00022722"/>
    </source>
</evidence>
<dbReference type="InterPro" id="IPR014017">
    <property type="entry name" value="DNA_helicase_UvrD-like_C"/>
</dbReference>
<organism evidence="17 18">
    <name type="scientific">Deinobacterium chartae</name>
    <dbReference type="NCBI Taxonomy" id="521158"/>
    <lineage>
        <taxon>Bacteria</taxon>
        <taxon>Thermotogati</taxon>
        <taxon>Deinococcota</taxon>
        <taxon>Deinococci</taxon>
        <taxon>Deinococcales</taxon>
        <taxon>Deinococcaceae</taxon>
        <taxon>Deinobacterium</taxon>
    </lineage>
</organism>
<evidence type="ECO:0000256" key="8">
    <source>
        <dbReference type="ARBA" id="ARBA00023125"/>
    </source>
</evidence>
<keyword evidence="10" id="KW-0413">Isomerase</keyword>
<evidence type="ECO:0000256" key="11">
    <source>
        <dbReference type="ARBA" id="ARBA00034617"/>
    </source>
</evidence>
<dbReference type="Gene3D" id="1.10.486.10">
    <property type="entry name" value="PCRA, domain 4"/>
    <property type="match status" value="1"/>
</dbReference>
<dbReference type="InterPro" id="IPR014016">
    <property type="entry name" value="UvrD-like_ATP-bd"/>
</dbReference>
<keyword evidence="6" id="KW-0269">Exonuclease</keyword>
<accession>A0A841I3R6</accession>
<dbReference type="Pfam" id="PF00580">
    <property type="entry name" value="UvrD-helicase"/>
    <property type="match status" value="1"/>
</dbReference>
<dbReference type="GO" id="GO:0005829">
    <property type="term" value="C:cytosol"/>
    <property type="evidence" value="ECO:0007669"/>
    <property type="project" value="TreeGrafter"/>
</dbReference>
<comment type="caution">
    <text evidence="17">The sequence shown here is derived from an EMBL/GenBank/DDBJ whole genome shotgun (WGS) entry which is preliminary data.</text>
</comment>
<keyword evidence="9" id="KW-0234">DNA repair</keyword>
<dbReference type="Pfam" id="PF13361">
    <property type="entry name" value="UvrD_C"/>
    <property type="match status" value="1"/>
</dbReference>
<evidence type="ECO:0000313" key="17">
    <source>
        <dbReference type="EMBL" id="MBB6099684.1"/>
    </source>
</evidence>
<dbReference type="GO" id="GO:0033202">
    <property type="term" value="C:DNA helicase complex"/>
    <property type="evidence" value="ECO:0007669"/>
    <property type="project" value="TreeGrafter"/>
</dbReference>
<dbReference type="PROSITE" id="PS51198">
    <property type="entry name" value="UVRD_HELICASE_ATP_BIND"/>
    <property type="match status" value="1"/>
</dbReference>
<dbReference type="GO" id="GO:0043138">
    <property type="term" value="F:3'-5' DNA helicase activity"/>
    <property type="evidence" value="ECO:0007669"/>
    <property type="project" value="UniProtKB-EC"/>
</dbReference>
<evidence type="ECO:0000256" key="12">
    <source>
        <dbReference type="ARBA" id="ARBA00034808"/>
    </source>
</evidence>
<evidence type="ECO:0000259" key="15">
    <source>
        <dbReference type="PROSITE" id="PS51198"/>
    </source>
</evidence>
<keyword evidence="5 14" id="KW-0347">Helicase</keyword>
<dbReference type="Gene3D" id="3.90.320.10">
    <property type="match status" value="1"/>
</dbReference>
<keyword evidence="8" id="KW-0238">DNA-binding</keyword>
<dbReference type="InterPro" id="IPR038726">
    <property type="entry name" value="PDDEXK_AddAB-type"/>
</dbReference>
<reference evidence="17 18" key="1">
    <citation type="submission" date="2020-08" db="EMBL/GenBank/DDBJ databases">
        <title>Genomic Encyclopedia of Type Strains, Phase IV (KMG-IV): sequencing the most valuable type-strain genomes for metagenomic binning, comparative biology and taxonomic classification.</title>
        <authorList>
            <person name="Goeker M."/>
        </authorList>
    </citation>
    <scope>NUCLEOTIDE SEQUENCE [LARGE SCALE GENOMIC DNA]</scope>
    <source>
        <strain evidence="17 18">DSM 21458</strain>
    </source>
</reference>
<feature type="binding site" evidence="14">
    <location>
        <begin position="25"/>
        <end position="32"/>
    </location>
    <ligand>
        <name>ATP</name>
        <dbReference type="ChEBI" id="CHEBI:30616"/>
    </ligand>
</feature>
<evidence type="ECO:0000256" key="13">
    <source>
        <dbReference type="ARBA" id="ARBA00048988"/>
    </source>
</evidence>
<dbReference type="InterPro" id="IPR011335">
    <property type="entry name" value="Restrct_endonuc-II-like"/>
</dbReference>
<protein>
    <recommendedName>
        <fullName evidence="12">DNA 3'-5' helicase</fullName>
        <ecNumber evidence="12">5.6.2.4</ecNumber>
    </recommendedName>
</protein>
<dbReference type="InterPro" id="IPR011604">
    <property type="entry name" value="PDDEXK-like_dom_sf"/>
</dbReference>
<dbReference type="PANTHER" id="PTHR11070:SF55">
    <property type="entry name" value="DNA 3'-5' HELICASE"/>
    <property type="match status" value="1"/>
</dbReference>
<dbReference type="Gene3D" id="3.40.50.300">
    <property type="entry name" value="P-loop containing nucleotide triphosphate hydrolases"/>
    <property type="match status" value="4"/>
</dbReference>
<dbReference type="EC" id="5.6.2.4" evidence="12"/>
<dbReference type="GO" id="GO:0005524">
    <property type="term" value="F:ATP binding"/>
    <property type="evidence" value="ECO:0007669"/>
    <property type="project" value="UniProtKB-UniRule"/>
</dbReference>
<gene>
    <name evidence="17" type="ORF">HNR42_003142</name>
</gene>
<keyword evidence="2 14" id="KW-0547">Nucleotide-binding</keyword>
<evidence type="ECO:0000256" key="14">
    <source>
        <dbReference type="PROSITE-ProRule" id="PRU00560"/>
    </source>
</evidence>
<evidence type="ECO:0000256" key="7">
    <source>
        <dbReference type="ARBA" id="ARBA00022840"/>
    </source>
</evidence>
<dbReference type="SUPFAM" id="SSF52540">
    <property type="entry name" value="P-loop containing nucleoside triphosphate hydrolases"/>
    <property type="match status" value="1"/>
</dbReference>
<dbReference type="InterPro" id="IPR027417">
    <property type="entry name" value="P-loop_NTPase"/>
</dbReference>
<dbReference type="GO" id="GO:0000725">
    <property type="term" value="P:recombinational repair"/>
    <property type="evidence" value="ECO:0007669"/>
    <property type="project" value="TreeGrafter"/>
</dbReference>
<dbReference type="GO" id="GO:0003677">
    <property type="term" value="F:DNA binding"/>
    <property type="evidence" value="ECO:0007669"/>
    <property type="project" value="UniProtKB-KW"/>
</dbReference>
<dbReference type="Proteomes" id="UP000569951">
    <property type="component" value="Unassembled WGS sequence"/>
</dbReference>
<name>A0A841I3R6_9DEIO</name>
<evidence type="ECO:0000256" key="3">
    <source>
        <dbReference type="ARBA" id="ARBA00022763"/>
    </source>
</evidence>
<keyword evidence="4 14" id="KW-0378">Hydrolase</keyword>
<dbReference type="GO" id="GO:0004527">
    <property type="term" value="F:exonuclease activity"/>
    <property type="evidence" value="ECO:0007669"/>
    <property type="project" value="UniProtKB-KW"/>
</dbReference>
<keyword evidence="7 14" id="KW-0067">ATP-binding</keyword>
<evidence type="ECO:0000256" key="6">
    <source>
        <dbReference type="ARBA" id="ARBA00022839"/>
    </source>
</evidence>
<dbReference type="PANTHER" id="PTHR11070">
    <property type="entry name" value="UVRD / RECB / PCRA DNA HELICASE FAMILY MEMBER"/>
    <property type="match status" value="1"/>
</dbReference>
<proteinExistence type="predicted"/>
<keyword evidence="3" id="KW-0227">DNA damage</keyword>
<dbReference type="EMBL" id="JACHHG010000014">
    <property type="protein sequence ID" value="MBB6099684.1"/>
    <property type="molecule type" value="Genomic_DNA"/>
</dbReference>
<evidence type="ECO:0000259" key="16">
    <source>
        <dbReference type="PROSITE" id="PS51217"/>
    </source>
</evidence>
<dbReference type="RefSeq" id="WP_183988433.1">
    <property type="nucleotide sequence ID" value="NZ_JACHHG010000014.1"/>
</dbReference>
<dbReference type="PROSITE" id="PS51217">
    <property type="entry name" value="UVRD_HELICASE_CTER"/>
    <property type="match status" value="1"/>
</dbReference>
<dbReference type="InterPro" id="IPR000212">
    <property type="entry name" value="DNA_helicase_UvrD/REP"/>
</dbReference>
<sequence length="1081" mass="118739">MSTVMTFTEAQRAAIEAPESVAISAGAGSGKTRVLAERVLARLAGGTDPASVLAVTFTEAAAAELRERITRTVEREADLAPTRWARTLARLPLMQVSTLHALCGRIAREHPVESGASLGFSVLDEVQTRAWLEAHLSVVLAELDLQTLLDVPSTLRMDALREMLADEDAATAALEVSAQRAAEDPEIRRARAWAAHLEDWQAAHATLAAQAGPEEDPLEALRRNVLQLLGPYSPTGGIPAPAALRALARSLEIYNGRLGHGWKAEAKGRVHAALKALRVRVSNPALLEGGTQDRALLALRTVFEHVRRRCAALRAEQDVATFGDLERLADRALAHPQVRAHYHARWTTVLVDEFQDTNPVQWRILQALLGEDTNVTVVGDEKQSIYAFRRADVTLFHAARDNVAARGGRLIQMTRSFRTHHDLVGTLNRYFQSAMSGPAPDRPTHARFEPLEAARLPNPSPHDPCVELHVLLGDSTPTLRAAEARHLATRLQALHSARRTVYDRATGQVRALRWSDVAILLRVRSDMKTYEEALAQAGIPFVVHGGRGLFERPEVQDQIQLLRTLADPHADLPLAAVLRSPYLHLTDQELLDTARLRQEGDSLWDALQRNPQARMVEAARWLRALRDSAATLSAAQVLTEADRRMPLPAVHAALPDGERRVANLTRFRALLRAWAAEGTTDVTGVAAHLEELLRHGAQEAEAVSSATDAVNLMTVHGSKGLEFPVVILADALRQGGGPPPAVLFDPQLGAALRSDPKTPEWETLEAQQAEREAGEAERVLYVAFTRAADLLILSAPCRNSPQALKQLQAFSAHLPEEHVSRTYLSPALIPAPVPLGPKRDRRVTTKVGPDGGPVLPDTLPVTSVAVYLTCPREFEYSYVSGHAPLATLWQALEEAEAANPERRAAGRQVGDAVHRALEHGWSETEIRTQLAYLSLPDLDTTVRLCNSLRHPAYAALHGRTPRREIPVTIDFEGLHLEGVVDAYYEDEAQVLDYKTDRHVDPEHHLPQLALYAHRLGARSAALAYLRHDRLHIFGPEDLERGLQRVRAAAQAMQAKDFRPHPGTRCPRCPFRGICDAAPEVP</sequence>
<keyword evidence="1" id="KW-0540">Nuclease</keyword>
<feature type="domain" description="UvrD-like helicase ATP-binding" evidence="15">
    <location>
        <begin position="4"/>
        <end position="420"/>
    </location>
</feature>
<evidence type="ECO:0000256" key="4">
    <source>
        <dbReference type="ARBA" id="ARBA00022801"/>
    </source>
</evidence>
<evidence type="ECO:0000313" key="18">
    <source>
        <dbReference type="Proteomes" id="UP000569951"/>
    </source>
</evidence>
<dbReference type="AlphaFoldDB" id="A0A841I3R6"/>
<evidence type="ECO:0000256" key="10">
    <source>
        <dbReference type="ARBA" id="ARBA00023235"/>
    </source>
</evidence>